<sequence length="69" mass="7631">MHINQTGFISNGLGIKQQQKKEPTSNSFSYNAPSSWKPVGRDSVQYNCGFESIATLVRGGSSWSFNFIV</sequence>
<dbReference type="AlphaFoldDB" id="A0AAN5VKX6"/>
<reference evidence="2" key="2">
    <citation type="submission" date="2021-06" db="EMBL/GenBank/DDBJ databases">
        <authorList>
            <consortium name="NCBI Pathogen Detection Project"/>
        </authorList>
    </citation>
    <scope>NUCLEOTIDE SEQUENCE</scope>
    <source>
        <strain evidence="2">HN1000</strain>
    </source>
</reference>
<evidence type="ECO:0000256" key="1">
    <source>
        <dbReference type="SAM" id="MobiDB-lite"/>
    </source>
</evidence>
<name>A0AAN5VKX6_CLODI</name>
<feature type="region of interest" description="Disordered" evidence="1">
    <location>
        <begin position="1"/>
        <end position="33"/>
    </location>
</feature>
<dbReference type="RefSeq" id="WP_009902374.1">
    <property type="nucleotide sequence ID" value="NZ_AP031492.1"/>
</dbReference>
<dbReference type="Proteomes" id="UP000878956">
    <property type="component" value="Unassembled WGS sequence"/>
</dbReference>
<gene>
    <name evidence="2" type="ORF">KRM00_001647</name>
</gene>
<dbReference type="EMBL" id="DAEPXK010000013">
    <property type="protein sequence ID" value="HBH1542168.1"/>
    <property type="molecule type" value="Genomic_DNA"/>
</dbReference>
<organism evidence="2 3">
    <name type="scientific">Clostridioides difficile</name>
    <name type="common">Peptoclostridium difficile</name>
    <dbReference type="NCBI Taxonomy" id="1496"/>
    <lineage>
        <taxon>Bacteria</taxon>
        <taxon>Bacillati</taxon>
        <taxon>Bacillota</taxon>
        <taxon>Clostridia</taxon>
        <taxon>Peptostreptococcales</taxon>
        <taxon>Peptostreptococcaceae</taxon>
        <taxon>Clostridioides</taxon>
    </lineage>
</organism>
<evidence type="ECO:0000313" key="3">
    <source>
        <dbReference type="Proteomes" id="UP000878956"/>
    </source>
</evidence>
<reference evidence="2" key="1">
    <citation type="journal article" date="2018" name="Genome Biol.">
        <title>SKESA: strategic k-mer extension for scrupulous assemblies.</title>
        <authorList>
            <person name="Souvorov A."/>
            <person name="Agarwala R."/>
            <person name="Lipman D.J."/>
        </authorList>
    </citation>
    <scope>NUCLEOTIDE SEQUENCE</scope>
    <source>
        <strain evidence="2">HN1000</strain>
    </source>
</reference>
<comment type="caution">
    <text evidence="2">The sequence shown here is derived from an EMBL/GenBank/DDBJ whole genome shotgun (WGS) entry which is preliminary data.</text>
</comment>
<protein>
    <submittedName>
        <fullName evidence="2">Uncharacterized protein</fullName>
    </submittedName>
</protein>
<accession>A0AAN5VKX6</accession>
<evidence type="ECO:0000313" key="2">
    <source>
        <dbReference type="EMBL" id="HBH1542168.1"/>
    </source>
</evidence>
<proteinExistence type="predicted"/>
<feature type="compositionally biased region" description="Polar residues" evidence="1">
    <location>
        <begin position="24"/>
        <end position="33"/>
    </location>
</feature>